<dbReference type="EMBL" id="CP026993">
    <property type="protein sequence ID" value="QLH02590.1"/>
    <property type="molecule type" value="Genomic_DNA"/>
</dbReference>
<gene>
    <name evidence="1" type="ORF">C5F47_02950</name>
</gene>
<dbReference type="Proteomes" id="UP000509771">
    <property type="component" value="Chromosome"/>
</dbReference>
<organism evidence="1 2">
    <name type="scientific">Nitrosopumilus cobalaminigenes</name>
    <dbReference type="NCBI Taxonomy" id="1470066"/>
    <lineage>
        <taxon>Archaea</taxon>
        <taxon>Nitrososphaerota</taxon>
        <taxon>Nitrososphaeria</taxon>
        <taxon>Nitrosopumilales</taxon>
        <taxon>Nitrosopumilaceae</taxon>
        <taxon>Nitrosopumilus</taxon>
    </lineage>
</organism>
<dbReference type="AlphaFoldDB" id="A0A7D5M1S6"/>
<dbReference type="KEGG" id="ncl:C5F47_02950"/>
<protein>
    <submittedName>
        <fullName evidence="1">Uncharacterized protein</fullName>
    </submittedName>
</protein>
<name>A0A7D5M1S6_9ARCH</name>
<accession>A0A7D5M1S6</accession>
<keyword evidence="2" id="KW-1185">Reference proteome</keyword>
<evidence type="ECO:0000313" key="1">
    <source>
        <dbReference type="EMBL" id="QLH02590.1"/>
    </source>
</evidence>
<sequence>MTFCCKGICETLQTDRVPTGAIYQSGHKRCSMCSVFVKTNDLRCPCCGVRLRTKSRNKHSRKNISLTLLSEN</sequence>
<reference evidence="1 2" key="1">
    <citation type="submission" date="2018-02" db="EMBL/GenBank/DDBJ databases">
        <title>Complete genome of Nitrosopumilus cobalaminigenes HCA1.</title>
        <authorList>
            <person name="Qin W."/>
            <person name="Zheng Y."/>
            <person name="Stahl D.A."/>
        </authorList>
    </citation>
    <scope>NUCLEOTIDE SEQUENCE [LARGE SCALE GENOMIC DNA]</scope>
    <source>
        <strain evidence="1 2">HCA1</strain>
    </source>
</reference>
<evidence type="ECO:0000313" key="2">
    <source>
        <dbReference type="Proteomes" id="UP000509771"/>
    </source>
</evidence>
<proteinExistence type="predicted"/>